<keyword evidence="18" id="KW-1185">Reference proteome</keyword>
<dbReference type="PANTHER" id="PTHR11644">
    <property type="entry name" value="CYTIDINE DEAMINASE"/>
    <property type="match status" value="1"/>
</dbReference>
<feature type="active site" description="Proton donor" evidence="12">
    <location>
        <position position="57"/>
    </location>
</feature>
<dbReference type="InterPro" id="IPR006262">
    <property type="entry name" value="Cyt_deam_tetra"/>
</dbReference>
<dbReference type="RefSeq" id="WP_149469068.1">
    <property type="nucleotide sequence ID" value="NZ_QOKW01000007.1"/>
</dbReference>
<dbReference type="InterPro" id="IPR002125">
    <property type="entry name" value="CMP_dCMP_dom"/>
</dbReference>
<evidence type="ECO:0000256" key="13">
    <source>
        <dbReference type="PIRSR" id="PIRSR606262-2"/>
    </source>
</evidence>
<evidence type="ECO:0000256" key="11">
    <source>
        <dbReference type="ARBA" id="ARBA00049558"/>
    </source>
</evidence>
<evidence type="ECO:0000256" key="8">
    <source>
        <dbReference type="ARBA" id="ARBA00022833"/>
    </source>
</evidence>
<dbReference type="NCBIfam" id="NF004064">
    <property type="entry name" value="PRK05578.1"/>
    <property type="match status" value="1"/>
</dbReference>
<dbReference type="PROSITE" id="PS00903">
    <property type="entry name" value="CYT_DCMP_DEAMINASES_1"/>
    <property type="match status" value="1"/>
</dbReference>
<dbReference type="PROSITE" id="PS51747">
    <property type="entry name" value="CYT_DCMP_DEAMINASES_2"/>
    <property type="match status" value="1"/>
</dbReference>
<accession>A0A9W7TZ87</accession>
<dbReference type="OrthoDB" id="9795347at2"/>
<dbReference type="GO" id="GO:0004126">
    <property type="term" value="F:cytidine deaminase activity"/>
    <property type="evidence" value="ECO:0007669"/>
    <property type="project" value="UniProtKB-UniRule"/>
</dbReference>
<dbReference type="EMBL" id="QOKW01000007">
    <property type="protein sequence ID" value="KAA0681052.1"/>
    <property type="molecule type" value="Genomic_DNA"/>
</dbReference>
<dbReference type="Gene3D" id="3.40.140.10">
    <property type="entry name" value="Cytidine Deaminase, domain 2"/>
    <property type="match status" value="1"/>
</dbReference>
<evidence type="ECO:0000256" key="7">
    <source>
        <dbReference type="ARBA" id="ARBA00022801"/>
    </source>
</evidence>
<proteinExistence type="inferred from homology"/>
<dbReference type="GO" id="GO:0042802">
    <property type="term" value="F:identical protein binding"/>
    <property type="evidence" value="ECO:0007669"/>
    <property type="project" value="UniProtKB-ARBA"/>
</dbReference>
<evidence type="ECO:0000259" key="16">
    <source>
        <dbReference type="PROSITE" id="PS51747"/>
    </source>
</evidence>
<evidence type="ECO:0000256" key="3">
    <source>
        <dbReference type="ARBA" id="ARBA00006576"/>
    </source>
</evidence>
<feature type="binding site" evidence="14">
    <location>
        <position position="94"/>
    </location>
    <ligand>
        <name>Zn(2+)</name>
        <dbReference type="ChEBI" id="CHEBI:29105"/>
        <note>catalytic</note>
    </ligand>
</feature>
<feature type="binding site" evidence="14">
    <location>
        <position position="91"/>
    </location>
    <ligand>
        <name>Zn(2+)</name>
        <dbReference type="ChEBI" id="CHEBI:29105"/>
        <note>catalytic</note>
    </ligand>
</feature>
<keyword evidence="7 15" id="KW-0378">Hydrolase</keyword>
<dbReference type="FunFam" id="3.40.140.10:FF:000008">
    <property type="entry name" value="Cytidine deaminase"/>
    <property type="match status" value="1"/>
</dbReference>
<evidence type="ECO:0000256" key="5">
    <source>
        <dbReference type="ARBA" id="ARBA00018266"/>
    </source>
</evidence>
<dbReference type="AlphaFoldDB" id="A0A9W7TZ87"/>
<keyword evidence="6 14" id="KW-0479">Metal-binding</keyword>
<dbReference type="PANTHER" id="PTHR11644:SF2">
    <property type="entry name" value="CYTIDINE DEAMINASE"/>
    <property type="match status" value="1"/>
</dbReference>
<evidence type="ECO:0000256" key="14">
    <source>
        <dbReference type="PIRSR" id="PIRSR606262-3"/>
    </source>
</evidence>
<dbReference type="InterPro" id="IPR016192">
    <property type="entry name" value="APOBEC/CMP_deaminase_Zn-bd"/>
</dbReference>
<gene>
    <name evidence="17" type="primary">cdd</name>
    <name evidence="17" type="ORF">DS843_11700</name>
</gene>
<dbReference type="SUPFAM" id="SSF53927">
    <property type="entry name" value="Cytidine deaminase-like"/>
    <property type="match status" value="1"/>
</dbReference>
<reference evidence="17 18" key="1">
    <citation type="submission" date="2018-07" db="EMBL/GenBank/DDBJ databases">
        <title>Genome sequence of Azospirillum sp. ATCC 49961.</title>
        <authorList>
            <person name="Sant'Anna F.H."/>
            <person name="Baldani J.I."/>
            <person name="Zilli J.E."/>
            <person name="Reis V.M."/>
            <person name="Hartmann A."/>
            <person name="Cruz L."/>
            <person name="de Souza E.M."/>
            <person name="de Oliveira Pedrosa F."/>
            <person name="Passaglia L.M.P."/>
        </authorList>
    </citation>
    <scope>NUCLEOTIDE SEQUENCE [LARGE SCALE GENOMIC DNA]</scope>
    <source>
        <strain evidence="17 18">ATCC 49961</strain>
    </source>
</reference>
<sequence length="137" mass="14325">MSDPQDSLIAAARAARARAYAPYSHFSVGAAILGESGRIHAGANVENAAYPQGQCAEASAIGAMILAGDRSIEAIAVMGGQPGDGRLCTPCGGCRQRLREFAKADTPIHVCGPEGLRRTFTLEELLPHSFGPDNLDF</sequence>
<dbReference type="GO" id="GO:0072527">
    <property type="term" value="P:pyrimidine-containing compound metabolic process"/>
    <property type="evidence" value="ECO:0007669"/>
    <property type="project" value="UniProtKB-ARBA"/>
</dbReference>
<name>A0A9W7TZ87_9PROT</name>
<feature type="binding site" evidence="13">
    <location>
        <begin position="44"/>
        <end position="50"/>
    </location>
    <ligand>
        <name>substrate</name>
    </ligand>
</feature>
<dbReference type="EC" id="3.5.4.5" evidence="4 15"/>
<dbReference type="GO" id="GO:0055086">
    <property type="term" value="P:nucleobase-containing small molecule metabolic process"/>
    <property type="evidence" value="ECO:0007669"/>
    <property type="project" value="UniProtKB-ARBA"/>
</dbReference>
<comment type="catalytic activity">
    <reaction evidence="11 15">
        <text>cytidine + H2O + H(+) = uridine + NH4(+)</text>
        <dbReference type="Rhea" id="RHEA:16069"/>
        <dbReference type="ChEBI" id="CHEBI:15377"/>
        <dbReference type="ChEBI" id="CHEBI:15378"/>
        <dbReference type="ChEBI" id="CHEBI:16704"/>
        <dbReference type="ChEBI" id="CHEBI:17562"/>
        <dbReference type="ChEBI" id="CHEBI:28938"/>
        <dbReference type="EC" id="3.5.4.5"/>
    </reaction>
</comment>
<comment type="function">
    <text evidence="2 15">This enzyme scavenges exogenous and endogenous cytidine and 2'-deoxycytidine for UMP synthesis.</text>
</comment>
<organism evidence="17 18">
    <name type="scientific">Roseomonas genomospecies 6</name>
    <dbReference type="NCBI Taxonomy" id="214106"/>
    <lineage>
        <taxon>Bacteria</taxon>
        <taxon>Pseudomonadati</taxon>
        <taxon>Pseudomonadota</taxon>
        <taxon>Alphaproteobacteria</taxon>
        <taxon>Acetobacterales</taxon>
        <taxon>Roseomonadaceae</taxon>
        <taxon>Roseomonas</taxon>
    </lineage>
</organism>
<evidence type="ECO:0000256" key="15">
    <source>
        <dbReference type="RuleBase" id="RU364006"/>
    </source>
</evidence>
<evidence type="ECO:0000256" key="4">
    <source>
        <dbReference type="ARBA" id="ARBA00012783"/>
    </source>
</evidence>
<dbReference type="Pfam" id="PF00383">
    <property type="entry name" value="dCMP_cyt_deam_1"/>
    <property type="match status" value="1"/>
</dbReference>
<evidence type="ECO:0000313" key="17">
    <source>
        <dbReference type="EMBL" id="KAA0681052.1"/>
    </source>
</evidence>
<feature type="binding site" evidence="14">
    <location>
        <position position="55"/>
    </location>
    <ligand>
        <name>Zn(2+)</name>
        <dbReference type="ChEBI" id="CHEBI:29105"/>
        <note>catalytic</note>
    </ligand>
</feature>
<evidence type="ECO:0000256" key="10">
    <source>
        <dbReference type="ARBA" id="ARBA00049252"/>
    </source>
</evidence>
<evidence type="ECO:0000313" key="18">
    <source>
        <dbReference type="Proteomes" id="UP000480854"/>
    </source>
</evidence>
<evidence type="ECO:0000256" key="9">
    <source>
        <dbReference type="ARBA" id="ARBA00032005"/>
    </source>
</evidence>
<dbReference type="CDD" id="cd01283">
    <property type="entry name" value="cytidine_deaminase"/>
    <property type="match status" value="1"/>
</dbReference>
<evidence type="ECO:0000256" key="12">
    <source>
        <dbReference type="PIRSR" id="PIRSR606262-1"/>
    </source>
</evidence>
<protein>
    <recommendedName>
        <fullName evidence="5 15">Cytidine deaminase</fullName>
        <ecNumber evidence="4 15">3.5.4.5</ecNumber>
    </recommendedName>
    <alternativeName>
        <fullName evidence="9 15">Cytidine aminohydrolase</fullName>
    </alternativeName>
</protein>
<dbReference type="GO" id="GO:0005829">
    <property type="term" value="C:cytosol"/>
    <property type="evidence" value="ECO:0007669"/>
    <property type="project" value="TreeGrafter"/>
</dbReference>
<comment type="similarity">
    <text evidence="3 15">Belongs to the cytidine and deoxycytidylate deaminase family.</text>
</comment>
<evidence type="ECO:0000256" key="1">
    <source>
        <dbReference type="ARBA" id="ARBA00001947"/>
    </source>
</evidence>
<keyword evidence="8 14" id="KW-0862">Zinc</keyword>
<comment type="caution">
    <text evidence="17">The sequence shown here is derived from an EMBL/GenBank/DDBJ whole genome shotgun (WGS) entry which is preliminary data.</text>
</comment>
<dbReference type="GO" id="GO:0008270">
    <property type="term" value="F:zinc ion binding"/>
    <property type="evidence" value="ECO:0007669"/>
    <property type="project" value="UniProtKB-UniRule"/>
</dbReference>
<dbReference type="NCBIfam" id="TIGR01354">
    <property type="entry name" value="cyt_deam_tetra"/>
    <property type="match status" value="1"/>
</dbReference>
<feature type="domain" description="CMP/dCMP-type deaminase" evidence="16">
    <location>
        <begin position="3"/>
        <end position="133"/>
    </location>
</feature>
<dbReference type="InterPro" id="IPR016193">
    <property type="entry name" value="Cytidine_deaminase-like"/>
</dbReference>
<dbReference type="Proteomes" id="UP000480854">
    <property type="component" value="Unassembled WGS sequence"/>
</dbReference>
<evidence type="ECO:0000256" key="2">
    <source>
        <dbReference type="ARBA" id="ARBA00003949"/>
    </source>
</evidence>
<dbReference type="InterPro" id="IPR050202">
    <property type="entry name" value="Cyt/Deoxycyt_deaminase"/>
</dbReference>
<comment type="cofactor">
    <cofactor evidence="1 14 15">
        <name>Zn(2+)</name>
        <dbReference type="ChEBI" id="CHEBI:29105"/>
    </cofactor>
</comment>
<comment type="catalytic activity">
    <reaction evidence="10 15">
        <text>2'-deoxycytidine + H2O + H(+) = 2'-deoxyuridine + NH4(+)</text>
        <dbReference type="Rhea" id="RHEA:13433"/>
        <dbReference type="ChEBI" id="CHEBI:15377"/>
        <dbReference type="ChEBI" id="CHEBI:15378"/>
        <dbReference type="ChEBI" id="CHEBI:15698"/>
        <dbReference type="ChEBI" id="CHEBI:16450"/>
        <dbReference type="ChEBI" id="CHEBI:28938"/>
        <dbReference type="EC" id="3.5.4.5"/>
    </reaction>
</comment>
<evidence type="ECO:0000256" key="6">
    <source>
        <dbReference type="ARBA" id="ARBA00022723"/>
    </source>
</evidence>